<evidence type="ECO:0000313" key="2">
    <source>
        <dbReference type="Proteomes" id="UP000192223"/>
    </source>
</evidence>
<organism evidence="2 3">
    <name type="scientific">Agrilus planipennis</name>
    <name type="common">Emerald ash borer</name>
    <name type="synonym">Agrilus marcopoli</name>
    <dbReference type="NCBI Taxonomy" id="224129"/>
    <lineage>
        <taxon>Eukaryota</taxon>
        <taxon>Metazoa</taxon>
        <taxon>Ecdysozoa</taxon>
        <taxon>Arthropoda</taxon>
        <taxon>Hexapoda</taxon>
        <taxon>Insecta</taxon>
        <taxon>Pterygota</taxon>
        <taxon>Neoptera</taxon>
        <taxon>Endopterygota</taxon>
        <taxon>Coleoptera</taxon>
        <taxon>Polyphaga</taxon>
        <taxon>Elateriformia</taxon>
        <taxon>Buprestoidea</taxon>
        <taxon>Buprestidae</taxon>
        <taxon>Agrilinae</taxon>
        <taxon>Agrilus</taxon>
    </lineage>
</organism>
<keyword evidence="2" id="KW-1185">Reference proteome</keyword>
<gene>
    <name evidence="3" type="primary">LOC112906294</name>
</gene>
<proteinExistence type="predicted"/>
<feature type="compositionally biased region" description="Polar residues" evidence="1">
    <location>
        <begin position="1"/>
        <end position="15"/>
    </location>
</feature>
<dbReference type="InParanoid" id="A0A7F5RIZ2"/>
<dbReference type="KEGG" id="apln:112906294"/>
<evidence type="ECO:0000313" key="3">
    <source>
        <dbReference type="RefSeq" id="XP_025835974.1"/>
    </source>
</evidence>
<dbReference type="OrthoDB" id="6754550at2759"/>
<evidence type="ECO:0000256" key="1">
    <source>
        <dbReference type="SAM" id="MobiDB-lite"/>
    </source>
</evidence>
<feature type="region of interest" description="Disordered" evidence="1">
    <location>
        <begin position="1"/>
        <end position="46"/>
    </location>
</feature>
<feature type="compositionally biased region" description="Low complexity" evidence="1">
    <location>
        <begin position="29"/>
        <end position="44"/>
    </location>
</feature>
<reference evidence="3" key="1">
    <citation type="submission" date="2025-08" db="UniProtKB">
        <authorList>
            <consortium name="RefSeq"/>
        </authorList>
    </citation>
    <scope>IDENTIFICATION</scope>
    <source>
        <tissue evidence="3">Entire body</tissue>
    </source>
</reference>
<protein>
    <submittedName>
        <fullName evidence="3">Uncharacterized protein LOC112906294</fullName>
    </submittedName>
</protein>
<dbReference type="AlphaFoldDB" id="A0A7F5RIZ2"/>
<feature type="compositionally biased region" description="Acidic residues" evidence="1">
    <location>
        <begin position="303"/>
        <end position="314"/>
    </location>
</feature>
<accession>A0A7F5RIZ2</accession>
<sequence>METPTTKNPRTNSPDEQPFRVVKRPRNRSSSYSSACSSSSKSQSPRPETFLPIFTALILNIPTKFANQKDLFTTLKSLPSFLFLSLTVFRDNKALVTSRDPDLINKLKPLRSLLSEKIQIQLHEKKSKKTLLPTPNTRNHKPTFSCVARSVDLNISSTDILTALKEQNIEAKNAWRIKSRQTGKDTFLFRIISTCPKSIDTLLSKGFKMFSRNYRCEPSQSPGPQPLQCGKCFAFGHNSTSCQQKPLCYRCGLKHDPATCTSSPSCTNCKGKHLAFDIKCPKRPDPKTLTPSKTAPVKCVDPPAEEISDDDDSSTELTSNPEPERFTRIEDVIRFTYLCMSSLNPNSRLVEDVVARHAAQFFRRKVSYVMRGSHVHISITHLKTPKTFSHS</sequence>
<dbReference type="RefSeq" id="XP_025835974.1">
    <property type="nucleotide sequence ID" value="XM_025980189.1"/>
</dbReference>
<dbReference type="GeneID" id="112906294"/>
<feature type="region of interest" description="Disordered" evidence="1">
    <location>
        <begin position="300"/>
        <end position="323"/>
    </location>
</feature>
<name>A0A7F5RIZ2_AGRPL</name>
<dbReference type="Proteomes" id="UP000192223">
    <property type="component" value="Unplaced"/>
</dbReference>